<dbReference type="EMBL" id="JACVEL010000003">
    <property type="protein sequence ID" value="MBC9811976.1"/>
    <property type="molecule type" value="Genomic_DNA"/>
</dbReference>
<dbReference type="AlphaFoldDB" id="A0A8J6PI15"/>
<protein>
    <submittedName>
        <fullName evidence="2">DUF4382 domain-containing protein</fullName>
    </submittedName>
</protein>
<dbReference type="Proteomes" id="UP000652681">
    <property type="component" value="Unassembled WGS sequence"/>
</dbReference>
<name>A0A8J6PI15_9FLAO</name>
<feature type="domain" description="DUF4382" evidence="1">
    <location>
        <begin position="28"/>
        <end position="165"/>
    </location>
</feature>
<reference evidence="2" key="1">
    <citation type="submission" date="2020-09" db="EMBL/GenBank/DDBJ databases">
        <title>Taishania pollutisoli gen. nov., sp. nov., Isolated from Tetrabromobisphenol A-Contaminated Soil.</title>
        <authorList>
            <person name="Chen Q."/>
        </authorList>
    </citation>
    <scope>NUCLEOTIDE SEQUENCE</scope>
    <source>
        <strain evidence="2">CZZ-1</strain>
    </source>
</reference>
<evidence type="ECO:0000313" key="3">
    <source>
        <dbReference type="Proteomes" id="UP000652681"/>
    </source>
</evidence>
<gene>
    <name evidence="2" type="ORF">H9Y05_05740</name>
</gene>
<accession>A0A8J6PI15</accession>
<dbReference type="InterPro" id="IPR025491">
    <property type="entry name" value="DUF4382"/>
</dbReference>
<comment type="caution">
    <text evidence="2">The sequence shown here is derived from an EMBL/GenBank/DDBJ whole genome shotgun (WGS) entry which is preliminary data.</text>
</comment>
<evidence type="ECO:0000259" key="1">
    <source>
        <dbReference type="Pfam" id="PF14321"/>
    </source>
</evidence>
<organism evidence="2 3">
    <name type="scientific">Taishania pollutisoli</name>
    <dbReference type="NCBI Taxonomy" id="2766479"/>
    <lineage>
        <taxon>Bacteria</taxon>
        <taxon>Pseudomonadati</taxon>
        <taxon>Bacteroidota</taxon>
        <taxon>Flavobacteriia</taxon>
        <taxon>Flavobacteriales</taxon>
        <taxon>Crocinitomicaceae</taxon>
        <taxon>Taishania</taxon>
    </lineage>
</organism>
<dbReference type="PROSITE" id="PS51257">
    <property type="entry name" value="PROKAR_LIPOPROTEIN"/>
    <property type="match status" value="1"/>
</dbReference>
<dbReference type="RefSeq" id="WP_216713739.1">
    <property type="nucleotide sequence ID" value="NZ_JACVEL010000003.1"/>
</dbReference>
<proteinExistence type="predicted"/>
<keyword evidence="3" id="KW-1185">Reference proteome</keyword>
<dbReference type="Pfam" id="PF14321">
    <property type="entry name" value="DUF4382"/>
    <property type="match status" value="1"/>
</dbReference>
<evidence type="ECO:0000313" key="2">
    <source>
        <dbReference type="EMBL" id="MBC9811976.1"/>
    </source>
</evidence>
<sequence>MKAIVRIAIGSVIIITGLMGCKKEEGGTSRLTVKMIDAPGDFQQVNVEVLQVKVHHEVGGWVDLPTNAGVYDLLTLQHDVSATLVNGGDLPAGKINQLRLVLGENNTVMVDSIIHPLATPSAQMTGLKINLNHTFSPNHLYQLVVDFEAGNSVVEQGNGSYSLKPVIKVESIIPL</sequence>